<comment type="caution">
    <text evidence="8">The sequence shown here is derived from an EMBL/GenBank/DDBJ whole genome shotgun (WGS) entry which is preliminary data.</text>
</comment>
<dbReference type="GO" id="GO:0044772">
    <property type="term" value="P:mitotic cell cycle phase transition"/>
    <property type="evidence" value="ECO:0007669"/>
    <property type="project" value="InterPro"/>
</dbReference>
<evidence type="ECO:0000259" key="7">
    <source>
        <dbReference type="SMART" id="SM01332"/>
    </source>
</evidence>
<dbReference type="GeneID" id="31361724"/>
<dbReference type="InterPro" id="IPR048258">
    <property type="entry name" value="Cyclins_cyclin-box"/>
</dbReference>
<keyword evidence="1" id="KW-0132">Cell division</keyword>
<dbReference type="EMBL" id="ADBJ01000028">
    <property type="protein sequence ID" value="EFA80658.1"/>
    <property type="molecule type" value="Genomic_DNA"/>
</dbReference>
<dbReference type="Pfam" id="PF02984">
    <property type="entry name" value="Cyclin_C"/>
    <property type="match status" value="1"/>
</dbReference>
<dbReference type="PANTHER" id="PTHR10177">
    <property type="entry name" value="CYCLINS"/>
    <property type="match status" value="1"/>
</dbReference>
<dbReference type="GO" id="GO:0016538">
    <property type="term" value="F:cyclin-dependent protein serine/threonine kinase regulator activity"/>
    <property type="evidence" value="ECO:0007669"/>
    <property type="project" value="InterPro"/>
</dbReference>
<evidence type="ECO:0000256" key="4">
    <source>
        <dbReference type="RuleBase" id="RU000383"/>
    </source>
</evidence>
<proteinExistence type="inferred from homology"/>
<comment type="similarity">
    <text evidence="4">Belongs to the cyclin family.</text>
</comment>
<dbReference type="RefSeq" id="XP_020432778.1">
    <property type="nucleotide sequence ID" value="XM_020577104.1"/>
</dbReference>
<feature type="domain" description="Cyclin-like" evidence="6">
    <location>
        <begin position="487"/>
        <end position="570"/>
    </location>
</feature>
<evidence type="ECO:0000256" key="2">
    <source>
        <dbReference type="ARBA" id="ARBA00023127"/>
    </source>
</evidence>
<feature type="domain" description="Cyclin C-terminal" evidence="7">
    <location>
        <begin position="483"/>
        <end position="598"/>
    </location>
</feature>
<dbReference type="PROSITE" id="PS00292">
    <property type="entry name" value="CYCLINS"/>
    <property type="match status" value="1"/>
</dbReference>
<evidence type="ECO:0000256" key="5">
    <source>
        <dbReference type="SAM" id="MobiDB-lite"/>
    </source>
</evidence>
<dbReference type="InterPro" id="IPR006671">
    <property type="entry name" value="Cyclin_N"/>
</dbReference>
<dbReference type="GO" id="GO:0051301">
    <property type="term" value="P:cell division"/>
    <property type="evidence" value="ECO:0007669"/>
    <property type="project" value="UniProtKB-KW"/>
</dbReference>
<dbReference type="InterPro" id="IPR013763">
    <property type="entry name" value="Cyclin-like_dom"/>
</dbReference>
<dbReference type="Pfam" id="PF00134">
    <property type="entry name" value="Cyclin_N"/>
    <property type="match status" value="1"/>
</dbReference>
<dbReference type="Gene3D" id="1.10.472.10">
    <property type="entry name" value="Cyclin-like"/>
    <property type="match status" value="2"/>
</dbReference>
<dbReference type="InterPro" id="IPR046965">
    <property type="entry name" value="Cyclin_A/B-like"/>
</dbReference>
<dbReference type="STRING" id="670386.D3BCL6"/>
<feature type="compositionally biased region" description="Low complexity" evidence="5">
    <location>
        <begin position="241"/>
        <end position="283"/>
    </location>
</feature>
<dbReference type="InterPro" id="IPR036915">
    <property type="entry name" value="Cyclin-like_sf"/>
</dbReference>
<dbReference type="InterPro" id="IPR004367">
    <property type="entry name" value="Cyclin_C-dom"/>
</dbReference>
<accession>D3BCL6</accession>
<reference evidence="8 9" key="1">
    <citation type="journal article" date="2011" name="Genome Res.">
        <title>Phylogeny-wide analysis of social amoeba genomes highlights ancient origins for complex intercellular communication.</title>
        <authorList>
            <person name="Heidel A.J."/>
            <person name="Lawal H.M."/>
            <person name="Felder M."/>
            <person name="Schilde C."/>
            <person name="Helps N.R."/>
            <person name="Tunggal B."/>
            <person name="Rivero F."/>
            <person name="John U."/>
            <person name="Schleicher M."/>
            <person name="Eichinger L."/>
            <person name="Platzer M."/>
            <person name="Noegel A.A."/>
            <person name="Schaap P."/>
            <person name="Gloeckner G."/>
        </authorList>
    </citation>
    <scope>NUCLEOTIDE SEQUENCE [LARGE SCALE GENOMIC DNA]</scope>
    <source>
        <strain evidence="9">ATCC 26659 / Pp 5 / PN500</strain>
    </source>
</reference>
<sequence length="599" mass="68122">MSNRRHDIIIDRPPYKRESPSIEEEAKITNKRSALGDITNRPSSFHPIKIKPTNSAAVVVAVSTFEDIQKMDLNNNNNNNNSNNHQNNNGVTLLQENLQENNNNNNGRPSPKHIGHTEQVNSNSVIGLQQQPHQTQPQQQQQQQKQSLLQITSSTVISHKGVFSVGATAVTAKPNHQPSQPPKLTLVNSVITQDSNNNNNNNKTSLLASTERIHNNSNNNNNNNSFQNNNVRSEVVQPSRSTNNNYNLTPQNNNSNNNNNRNNNNTNNIVVNPFLNNNNNNNNATVINNNNSNSDNQINRNNNNIVFGNQIIVDRQTEFQMTMAHHIWGDWSSFYQYDIDMEVDGDPVYCTEYIHDIQDNMRKNQIKTQPRDYMPFQPDIKPNMRSILVDWIVDIAFDIRIKNETIFLAINYLDRYCSAVKVKKDQFQMIGAASFLIACKYEEVHAPTPHEVISLAGNYFSIDQLFEAESLILKAIDFRLTAPTVKFFLSRHLRAATTADPRVSALSHFYGELSLMDYNLVAYLPSFVAAACVYLAMITTNHPWTSTLSFYTRVLPDDPFFKNVVRLLWNLHRSESTLSTIKNKYKDHLGDIRPLPVIP</sequence>
<dbReference type="AlphaFoldDB" id="D3BCL6"/>
<dbReference type="FunFam" id="1.10.472.10:FF:000001">
    <property type="entry name" value="G2/mitotic-specific cyclin"/>
    <property type="match status" value="1"/>
</dbReference>
<dbReference type="SMART" id="SM00385">
    <property type="entry name" value="CYCLIN"/>
    <property type="match status" value="2"/>
</dbReference>
<feature type="domain" description="Cyclin-like" evidence="6">
    <location>
        <begin position="390"/>
        <end position="474"/>
    </location>
</feature>
<evidence type="ECO:0000259" key="6">
    <source>
        <dbReference type="SMART" id="SM00385"/>
    </source>
</evidence>
<evidence type="ECO:0000313" key="9">
    <source>
        <dbReference type="Proteomes" id="UP000001396"/>
    </source>
</evidence>
<dbReference type="OMA" id="DNCNSQR"/>
<gene>
    <name evidence="8" type="primary">cycA</name>
    <name evidence="8" type="ORF">PPL_06241</name>
</gene>
<dbReference type="SUPFAM" id="SSF47954">
    <property type="entry name" value="Cyclin-like"/>
    <property type="match status" value="2"/>
</dbReference>
<dbReference type="Proteomes" id="UP000001396">
    <property type="component" value="Unassembled WGS sequence"/>
</dbReference>
<keyword evidence="3" id="KW-0131">Cell cycle</keyword>
<feature type="region of interest" description="Disordered" evidence="5">
    <location>
        <begin position="234"/>
        <end position="283"/>
    </location>
</feature>
<organism evidence="8 9">
    <name type="scientific">Heterostelium pallidum (strain ATCC 26659 / Pp 5 / PN500)</name>
    <name type="common">Cellular slime mold</name>
    <name type="synonym">Polysphondylium pallidum</name>
    <dbReference type="NCBI Taxonomy" id="670386"/>
    <lineage>
        <taxon>Eukaryota</taxon>
        <taxon>Amoebozoa</taxon>
        <taxon>Evosea</taxon>
        <taxon>Eumycetozoa</taxon>
        <taxon>Dictyostelia</taxon>
        <taxon>Acytosteliales</taxon>
        <taxon>Acytosteliaceae</taxon>
        <taxon>Heterostelium</taxon>
    </lineage>
</organism>
<protein>
    <submittedName>
        <fullName evidence="8">Cyclin</fullName>
    </submittedName>
</protein>
<evidence type="ECO:0000256" key="1">
    <source>
        <dbReference type="ARBA" id="ARBA00022618"/>
    </source>
</evidence>
<dbReference type="SMART" id="SM01332">
    <property type="entry name" value="Cyclin_C"/>
    <property type="match status" value="1"/>
</dbReference>
<name>D3BCL6_HETP5</name>
<keyword evidence="9" id="KW-1185">Reference proteome</keyword>
<keyword evidence="2 4" id="KW-0195">Cyclin</keyword>
<dbReference type="InParanoid" id="D3BCL6"/>
<dbReference type="InterPro" id="IPR039361">
    <property type="entry name" value="Cyclin"/>
</dbReference>
<evidence type="ECO:0000256" key="3">
    <source>
        <dbReference type="ARBA" id="ARBA00023306"/>
    </source>
</evidence>
<evidence type="ECO:0000313" key="8">
    <source>
        <dbReference type="EMBL" id="EFA80658.1"/>
    </source>
</evidence>
<dbReference type="PIRSF" id="PIRSF001771">
    <property type="entry name" value="Cyclin_A_B_D_E"/>
    <property type="match status" value="1"/>
</dbReference>